<dbReference type="EMBL" id="FNBE01000003">
    <property type="protein sequence ID" value="SDF01216.1"/>
    <property type="molecule type" value="Genomic_DNA"/>
</dbReference>
<dbReference type="Gene3D" id="1.10.10.10">
    <property type="entry name" value="Winged helix-like DNA-binding domain superfamily/Winged helix DNA-binding domain"/>
    <property type="match status" value="1"/>
</dbReference>
<dbReference type="Pfam" id="PF00126">
    <property type="entry name" value="HTH_1"/>
    <property type="match status" value="1"/>
</dbReference>
<evidence type="ECO:0000313" key="6">
    <source>
        <dbReference type="EMBL" id="SDF01216.1"/>
    </source>
</evidence>
<proteinExistence type="inferred from homology"/>
<dbReference type="SUPFAM" id="SSF46785">
    <property type="entry name" value="Winged helix' DNA-binding domain"/>
    <property type="match status" value="1"/>
</dbReference>
<dbReference type="STRING" id="366584.SAMN05216377_10352"/>
<dbReference type="GO" id="GO:0003677">
    <property type="term" value="F:DNA binding"/>
    <property type="evidence" value="ECO:0007669"/>
    <property type="project" value="UniProtKB-KW"/>
</dbReference>
<dbReference type="RefSeq" id="WP_093077626.1">
    <property type="nucleotide sequence ID" value="NZ_FNBE01000003.1"/>
</dbReference>
<dbReference type="PRINTS" id="PR00039">
    <property type="entry name" value="HTHLYSR"/>
</dbReference>
<feature type="domain" description="HTH lysR-type" evidence="5">
    <location>
        <begin position="1"/>
        <end position="58"/>
    </location>
</feature>
<evidence type="ECO:0000256" key="2">
    <source>
        <dbReference type="ARBA" id="ARBA00023015"/>
    </source>
</evidence>
<keyword evidence="3 6" id="KW-0238">DNA-binding</keyword>
<dbReference type="PROSITE" id="PS50931">
    <property type="entry name" value="HTH_LYSR"/>
    <property type="match status" value="1"/>
</dbReference>
<keyword evidence="2" id="KW-0805">Transcription regulation</keyword>
<protein>
    <submittedName>
        <fullName evidence="6">DNA-binding transcriptional regulator, LysR family</fullName>
    </submittedName>
</protein>
<gene>
    <name evidence="6" type="ORF">SAMN05216377_10352</name>
</gene>
<dbReference type="Pfam" id="PF03466">
    <property type="entry name" value="LysR_substrate"/>
    <property type="match status" value="1"/>
</dbReference>
<sequence>MDPVLLRSFVAVARTLSFTRAAAGLDLRQSTVSQHVRRLEEAVGRTLLLRDTHSVTLTPDGETMVEYAVAILDTADRALAHFRGVQVRGRLRFGVSEDLVLTRVPTILADFRRRHPGVDVELTVGLSETLEAALDRGELDLLFAKRSPGRTGGTPVWPDRFVWVAAPGFRLAEGPVPLVTYPPPALSRAAAITALEAVGRPWRLACTSGSLSGLRAAALAGLGVVAHAETLVPPGLVPVAGLPSLGGFEFTLQTGRRTLSTPAEALATAITTAFG</sequence>
<name>A0A1G7HLL9_PSEOR</name>
<reference evidence="6 7" key="1">
    <citation type="submission" date="2016-10" db="EMBL/GenBank/DDBJ databases">
        <authorList>
            <person name="de Groot N.N."/>
        </authorList>
    </citation>
    <scope>NUCLEOTIDE SEQUENCE [LARGE SCALE GENOMIC DNA]</scope>
    <source>
        <strain evidence="6 7">CGMCC 4.3143</strain>
    </source>
</reference>
<keyword evidence="7" id="KW-1185">Reference proteome</keyword>
<dbReference type="InterPro" id="IPR050176">
    <property type="entry name" value="LTTR"/>
</dbReference>
<dbReference type="FunFam" id="1.10.10.10:FF:000001">
    <property type="entry name" value="LysR family transcriptional regulator"/>
    <property type="match status" value="1"/>
</dbReference>
<evidence type="ECO:0000256" key="3">
    <source>
        <dbReference type="ARBA" id="ARBA00023125"/>
    </source>
</evidence>
<dbReference type="OrthoDB" id="9789529at2"/>
<evidence type="ECO:0000256" key="4">
    <source>
        <dbReference type="ARBA" id="ARBA00023163"/>
    </source>
</evidence>
<evidence type="ECO:0000313" key="7">
    <source>
        <dbReference type="Proteomes" id="UP000198967"/>
    </source>
</evidence>
<evidence type="ECO:0000259" key="5">
    <source>
        <dbReference type="PROSITE" id="PS50931"/>
    </source>
</evidence>
<accession>A0A1G7HLL9</accession>
<keyword evidence="4" id="KW-0804">Transcription</keyword>
<dbReference type="GO" id="GO:0003700">
    <property type="term" value="F:DNA-binding transcription factor activity"/>
    <property type="evidence" value="ECO:0007669"/>
    <property type="project" value="InterPro"/>
</dbReference>
<comment type="similarity">
    <text evidence="1">Belongs to the LysR transcriptional regulatory family.</text>
</comment>
<dbReference type="InterPro" id="IPR000847">
    <property type="entry name" value="LysR_HTH_N"/>
</dbReference>
<dbReference type="SUPFAM" id="SSF53850">
    <property type="entry name" value="Periplasmic binding protein-like II"/>
    <property type="match status" value="1"/>
</dbReference>
<dbReference type="InterPro" id="IPR036390">
    <property type="entry name" value="WH_DNA-bd_sf"/>
</dbReference>
<organism evidence="6 7">
    <name type="scientific">Pseudonocardia oroxyli</name>
    <dbReference type="NCBI Taxonomy" id="366584"/>
    <lineage>
        <taxon>Bacteria</taxon>
        <taxon>Bacillati</taxon>
        <taxon>Actinomycetota</taxon>
        <taxon>Actinomycetes</taxon>
        <taxon>Pseudonocardiales</taxon>
        <taxon>Pseudonocardiaceae</taxon>
        <taxon>Pseudonocardia</taxon>
    </lineage>
</organism>
<dbReference type="AlphaFoldDB" id="A0A1G7HLL9"/>
<dbReference type="Gene3D" id="3.40.190.10">
    <property type="entry name" value="Periplasmic binding protein-like II"/>
    <property type="match status" value="2"/>
</dbReference>
<dbReference type="Proteomes" id="UP000198967">
    <property type="component" value="Unassembled WGS sequence"/>
</dbReference>
<evidence type="ECO:0000256" key="1">
    <source>
        <dbReference type="ARBA" id="ARBA00009437"/>
    </source>
</evidence>
<dbReference type="InterPro" id="IPR036388">
    <property type="entry name" value="WH-like_DNA-bd_sf"/>
</dbReference>
<dbReference type="InterPro" id="IPR005119">
    <property type="entry name" value="LysR_subst-bd"/>
</dbReference>
<dbReference type="PANTHER" id="PTHR30579">
    <property type="entry name" value="TRANSCRIPTIONAL REGULATOR"/>
    <property type="match status" value="1"/>
</dbReference>
<dbReference type="PANTHER" id="PTHR30579:SF7">
    <property type="entry name" value="HTH-TYPE TRANSCRIPTIONAL REGULATOR LRHA-RELATED"/>
    <property type="match status" value="1"/>
</dbReference>